<keyword evidence="2" id="KW-1185">Reference proteome</keyword>
<reference evidence="1 2" key="1">
    <citation type="submission" date="2021-01" db="EMBL/GenBank/DDBJ databases">
        <title>Genomic Encyclopedia of Type Strains, Phase IV (KMG-IV): sequencing the most valuable type-strain genomes for metagenomic binning, comparative biology and taxonomic classification.</title>
        <authorList>
            <person name="Goeker M."/>
        </authorList>
    </citation>
    <scope>NUCLEOTIDE SEQUENCE [LARGE SCALE GENOMIC DNA]</scope>
    <source>
        <strain evidence="1 2">DSM 28236</strain>
    </source>
</reference>
<evidence type="ECO:0000313" key="1">
    <source>
        <dbReference type="EMBL" id="MBM7644741.1"/>
    </source>
</evidence>
<protein>
    <submittedName>
        <fullName evidence="1">Uncharacterized protein</fullName>
    </submittedName>
</protein>
<dbReference type="EMBL" id="JAFBER010000004">
    <property type="protein sequence ID" value="MBM7644741.1"/>
    <property type="molecule type" value="Genomic_DNA"/>
</dbReference>
<gene>
    <name evidence="1" type="ORF">JOD45_000948</name>
</gene>
<accession>A0ABS2PXS3</accession>
<evidence type="ECO:0000313" key="2">
    <source>
        <dbReference type="Proteomes" id="UP000808914"/>
    </source>
</evidence>
<organism evidence="1 2">
    <name type="scientific">Scopulibacillus daqui</name>
    <dbReference type="NCBI Taxonomy" id="1469162"/>
    <lineage>
        <taxon>Bacteria</taxon>
        <taxon>Bacillati</taxon>
        <taxon>Bacillota</taxon>
        <taxon>Bacilli</taxon>
        <taxon>Bacillales</taxon>
        <taxon>Sporolactobacillaceae</taxon>
        <taxon>Scopulibacillus</taxon>
    </lineage>
</organism>
<proteinExistence type="predicted"/>
<dbReference type="Proteomes" id="UP000808914">
    <property type="component" value="Unassembled WGS sequence"/>
</dbReference>
<name>A0ABS2PXS3_9BACL</name>
<sequence>MCYKYDASLLSALKGKTEEIGVKKCLNLMKKKGS</sequence>
<comment type="caution">
    <text evidence="1">The sequence shown here is derived from an EMBL/GenBank/DDBJ whole genome shotgun (WGS) entry which is preliminary data.</text>
</comment>